<evidence type="ECO:0000256" key="8">
    <source>
        <dbReference type="SAM" id="MobiDB-lite"/>
    </source>
</evidence>
<dbReference type="Pfam" id="PF00069">
    <property type="entry name" value="Pkinase"/>
    <property type="match status" value="2"/>
</dbReference>
<dbReference type="InterPro" id="IPR011009">
    <property type="entry name" value="Kinase-like_dom_sf"/>
</dbReference>
<keyword evidence="4" id="KW-0808">Transferase</keyword>
<dbReference type="GO" id="GO:0005524">
    <property type="term" value="F:ATP binding"/>
    <property type="evidence" value="ECO:0007669"/>
    <property type="project" value="UniProtKB-KW"/>
</dbReference>
<evidence type="ECO:0000256" key="3">
    <source>
        <dbReference type="ARBA" id="ARBA00022527"/>
    </source>
</evidence>
<evidence type="ECO:0000259" key="9">
    <source>
        <dbReference type="PROSITE" id="PS50011"/>
    </source>
</evidence>
<dbReference type="PROSITE" id="PS50011">
    <property type="entry name" value="PROTEIN_KINASE_DOM"/>
    <property type="match status" value="1"/>
</dbReference>
<feature type="compositionally biased region" description="Low complexity" evidence="8">
    <location>
        <begin position="289"/>
        <end position="324"/>
    </location>
</feature>
<dbReference type="InterPro" id="IPR000719">
    <property type="entry name" value="Prot_kinase_dom"/>
</dbReference>
<dbReference type="OrthoDB" id="432483at2759"/>
<dbReference type="Proteomes" id="UP000002630">
    <property type="component" value="Linkage Group LG02"/>
</dbReference>
<accession>D7FUY0</accession>
<dbReference type="GO" id="GO:0004674">
    <property type="term" value="F:protein serine/threonine kinase activity"/>
    <property type="evidence" value="ECO:0007669"/>
    <property type="project" value="UniProtKB-KW"/>
</dbReference>
<feature type="region of interest" description="Disordered" evidence="8">
    <location>
        <begin position="1"/>
        <end position="33"/>
    </location>
</feature>
<dbReference type="STRING" id="2880.D7FUY0"/>
<keyword evidence="5" id="KW-0547">Nucleotide-binding</keyword>
<reference evidence="10 11" key="1">
    <citation type="journal article" date="2010" name="Nature">
        <title>The Ectocarpus genome and the independent evolution of multicellularity in brown algae.</title>
        <authorList>
            <person name="Cock J.M."/>
            <person name="Sterck L."/>
            <person name="Rouze P."/>
            <person name="Scornet D."/>
            <person name="Allen A.E."/>
            <person name="Amoutzias G."/>
            <person name="Anthouard V."/>
            <person name="Artiguenave F."/>
            <person name="Aury J.M."/>
            <person name="Badger J.H."/>
            <person name="Beszteri B."/>
            <person name="Billiau K."/>
            <person name="Bonnet E."/>
            <person name="Bothwell J.H."/>
            <person name="Bowler C."/>
            <person name="Boyen C."/>
            <person name="Brownlee C."/>
            <person name="Carrano C.J."/>
            <person name="Charrier B."/>
            <person name="Cho G.Y."/>
            <person name="Coelho S.M."/>
            <person name="Collen J."/>
            <person name="Corre E."/>
            <person name="Da Silva C."/>
            <person name="Delage L."/>
            <person name="Delaroque N."/>
            <person name="Dittami S.M."/>
            <person name="Doulbeau S."/>
            <person name="Elias M."/>
            <person name="Farnham G."/>
            <person name="Gachon C.M."/>
            <person name="Gschloessl B."/>
            <person name="Heesch S."/>
            <person name="Jabbari K."/>
            <person name="Jubin C."/>
            <person name="Kawai H."/>
            <person name="Kimura K."/>
            <person name="Kloareg B."/>
            <person name="Kupper F.C."/>
            <person name="Lang D."/>
            <person name="Le Bail A."/>
            <person name="Leblanc C."/>
            <person name="Lerouge P."/>
            <person name="Lohr M."/>
            <person name="Lopez P.J."/>
            <person name="Martens C."/>
            <person name="Maumus F."/>
            <person name="Michel G."/>
            <person name="Miranda-Saavedra D."/>
            <person name="Morales J."/>
            <person name="Moreau H."/>
            <person name="Motomura T."/>
            <person name="Nagasato C."/>
            <person name="Napoli C.A."/>
            <person name="Nelson D.R."/>
            <person name="Nyvall-Collen P."/>
            <person name="Peters A.F."/>
            <person name="Pommier C."/>
            <person name="Potin P."/>
            <person name="Poulain J."/>
            <person name="Quesneville H."/>
            <person name="Read B."/>
            <person name="Rensing S.A."/>
            <person name="Ritter A."/>
            <person name="Rousvoal S."/>
            <person name="Samanta M."/>
            <person name="Samson G."/>
            <person name="Schroeder D.C."/>
            <person name="Segurens B."/>
            <person name="Strittmatter M."/>
            <person name="Tonon T."/>
            <person name="Tregear J.W."/>
            <person name="Valentin K."/>
            <person name="von Dassow P."/>
            <person name="Yamagishi T."/>
            <person name="Van de Peer Y."/>
            <person name="Wincker P."/>
        </authorList>
    </citation>
    <scope>NUCLEOTIDE SEQUENCE [LARGE SCALE GENOMIC DNA]</scope>
    <source>
        <strain evidence="11">Ec32 / CCAP1310/4</strain>
    </source>
</reference>
<proteinExistence type="inferred from homology"/>
<dbReference type="OMA" id="HWIAFEF"/>
<dbReference type="AlphaFoldDB" id="D7FUY0"/>
<keyword evidence="6 10" id="KW-0418">Kinase</keyword>
<evidence type="ECO:0000256" key="6">
    <source>
        <dbReference type="ARBA" id="ARBA00022777"/>
    </source>
</evidence>
<evidence type="ECO:0000256" key="5">
    <source>
        <dbReference type="ARBA" id="ARBA00022741"/>
    </source>
</evidence>
<dbReference type="eggNOG" id="KOG0605">
    <property type="taxonomic scope" value="Eukaryota"/>
</dbReference>
<feature type="domain" description="Protein kinase" evidence="9">
    <location>
        <begin position="49"/>
        <end position="514"/>
    </location>
</feature>
<name>D7FUY0_ECTSI</name>
<organism evidence="10 11">
    <name type="scientific">Ectocarpus siliculosus</name>
    <name type="common">Brown alga</name>
    <name type="synonym">Conferva siliculosa</name>
    <dbReference type="NCBI Taxonomy" id="2880"/>
    <lineage>
        <taxon>Eukaryota</taxon>
        <taxon>Sar</taxon>
        <taxon>Stramenopiles</taxon>
        <taxon>Ochrophyta</taxon>
        <taxon>PX clade</taxon>
        <taxon>Phaeophyceae</taxon>
        <taxon>Ectocarpales</taxon>
        <taxon>Ectocarpaceae</taxon>
        <taxon>Ectocarpus</taxon>
    </lineage>
</organism>
<gene>
    <name evidence="10" type="ORF">Esi_0282_0012</name>
</gene>
<evidence type="ECO:0000256" key="2">
    <source>
        <dbReference type="ARBA" id="ARBA00012513"/>
    </source>
</evidence>
<comment type="similarity">
    <text evidence="1">Belongs to the protein kinase superfamily. AGC Ser/Thr protein kinase family.</text>
</comment>
<dbReference type="SMART" id="SM00220">
    <property type="entry name" value="S_TKc"/>
    <property type="match status" value="1"/>
</dbReference>
<dbReference type="SUPFAM" id="SSF56112">
    <property type="entry name" value="Protein kinase-like (PK-like)"/>
    <property type="match status" value="1"/>
</dbReference>
<dbReference type="PANTHER" id="PTHR45637">
    <property type="entry name" value="FLIPPASE KINASE 1-RELATED"/>
    <property type="match status" value="1"/>
</dbReference>
<dbReference type="InterPro" id="IPR008271">
    <property type="entry name" value="Ser/Thr_kinase_AS"/>
</dbReference>
<dbReference type="EC" id="2.7.11.1" evidence="2"/>
<keyword evidence="7" id="KW-0067">ATP-binding</keyword>
<keyword evidence="3" id="KW-0723">Serine/threonine-protein kinase</keyword>
<feature type="region of interest" description="Disordered" evidence="8">
    <location>
        <begin position="238"/>
        <end position="377"/>
    </location>
</feature>
<keyword evidence="11" id="KW-1185">Reference proteome</keyword>
<evidence type="ECO:0000256" key="4">
    <source>
        <dbReference type="ARBA" id="ARBA00022679"/>
    </source>
</evidence>
<feature type="compositionally biased region" description="Low complexity" evidence="8">
    <location>
        <begin position="1"/>
        <end position="12"/>
    </location>
</feature>
<evidence type="ECO:0000256" key="1">
    <source>
        <dbReference type="ARBA" id="ARBA00009903"/>
    </source>
</evidence>
<dbReference type="EMBL" id="FN649727">
    <property type="protein sequence ID" value="CBJ31786.1"/>
    <property type="molecule type" value="Genomic_DNA"/>
</dbReference>
<dbReference type="InParanoid" id="D7FUY0"/>
<dbReference type="Gene3D" id="1.10.510.10">
    <property type="entry name" value="Transferase(Phosphotransferase) domain 1"/>
    <property type="match status" value="2"/>
</dbReference>
<evidence type="ECO:0000256" key="7">
    <source>
        <dbReference type="ARBA" id="ARBA00022840"/>
    </source>
</evidence>
<evidence type="ECO:0000313" key="10">
    <source>
        <dbReference type="EMBL" id="CBJ31786.1"/>
    </source>
</evidence>
<dbReference type="PROSITE" id="PS00108">
    <property type="entry name" value="PROTEIN_KINASE_ST"/>
    <property type="match status" value="1"/>
</dbReference>
<dbReference type="Gene3D" id="3.30.200.20">
    <property type="entry name" value="Phosphorylase Kinase, domain 1"/>
    <property type="match status" value="1"/>
</dbReference>
<evidence type="ECO:0000313" key="11">
    <source>
        <dbReference type="Proteomes" id="UP000002630"/>
    </source>
</evidence>
<dbReference type="EMBL" id="FN648467">
    <property type="protein sequence ID" value="CBJ31786.1"/>
    <property type="molecule type" value="Genomic_DNA"/>
</dbReference>
<protein>
    <recommendedName>
        <fullName evidence="2">non-specific serine/threonine protein kinase</fullName>
        <ecNumber evidence="2">2.7.11.1</ecNumber>
    </recommendedName>
</protein>
<sequence length="612" mass="65558">MASSDGEAVAAPAGGGNGGPRLVCRRSPGGSPKRCEYGSPKRWCRERQLESVAFIGQGSDANVYLVRCKLTGRMSALKVQLKAEHEKNVERVHMERQVMVDARHPLVAPLFAAFQDRMYLYLEMEYCPGGSLDNFLRYFVKRNLTEDEARFYAAEISLGLEFLHSKGYVYRDLKAANVLVAASGHIKLTDFGISERGKLRIETNDRVRKKDISPPRPLPRVKSLPGFIAAVKDSPELALSTSSSGSRPVSKKPAGGSAAGVGVAGGSSSDGQGGGVAEARTGGHRRASSARVATTTSGSSSTTPSTSSSSSSPDSLSGDPRPSLESAVTAGAGGSRYSSFFRRKKRRQQQQDGPGATPPRPPSLNLGRRMRGAGAFKTSGPEARLLRRPADVRGCEEPPSPLARLLGGLLSGSPEYMAPEVLMHDPQGSAVDWWGLGVLVYELLLGRTPFAGENGKTRLTFLNIMHGEVRFPEPGERDDGDISGVCQEFVRALLVKDPRGRAGGASPVRDHAFFSGVRWDHLLEEEPPLRPPPGCCTGAGGGAEESAAAFVGVPAGENTSGWWWDDAIAVEDEEPAGWRGTRAAGAGGKERDWWPFDRFNWSDSERGARVGQ</sequence>